<gene>
    <name evidence="6" type="ORF">LPTSP1_17280</name>
</gene>
<organism evidence="6 7">
    <name type="scientific">Leptospira johnsonii</name>
    <dbReference type="NCBI Taxonomy" id="1917820"/>
    <lineage>
        <taxon>Bacteria</taxon>
        <taxon>Pseudomonadati</taxon>
        <taxon>Spirochaetota</taxon>
        <taxon>Spirochaetia</taxon>
        <taxon>Leptospirales</taxon>
        <taxon>Leptospiraceae</taxon>
        <taxon>Leptospira</taxon>
    </lineage>
</organism>
<evidence type="ECO:0000256" key="3">
    <source>
        <dbReference type="SAM" id="MobiDB-lite"/>
    </source>
</evidence>
<dbReference type="SUPFAM" id="SSF51905">
    <property type="entry name" value="FAD/NAD(P)-binding domain"/>
    <property type="match status" value="1"/>
</dbReference>
<name>A0A2P2D257_9LEPT</name>
<feature type="transmembrane region" description="Helical" evidence="4">
    <location>
        <begin position="12"/>
        <end position="30"/>
    </location>
</feature>
<dbReference type="Gene3D" id="3.50.50.60">
    <property type="entry name" value="FAD/NAD(P)-binding domain"/>
    <property type="match status" value="1"/>
</dbReference>
<evidence type="ECO:0000313" key="6">
    <source>
        <dbReference type="EMBL" id="GBF38734.1"/>
    </source>
</evidence>
<dbReference type="GO" id="GO:0004497">
    <property type="term" value="F:monooxygenase activity"/>
    <property type="evidence" value="ECO:0007669"/>
    <property type="project" value="UniProtKB-KW"/>
</dbReference>
<dbReference type="PRINTS" id="PR00420">
    <property type="entry name" value="RNGMNOXGNASE"/>
</dbReference>
<dbReference type="GO" id="GO:0071949">
    <property type="term" value="F:FAD binding"/>
    <property type="evidence" value="ECO:0007669"/>
    <property type="project" value="InterPro"/>
</dbReference>
<evidence type="ECO:0000313" key="7">
    <source>
        <dbReference type="Proteomes" id="UP000245076"/>
    </source>
</evidence>
<dbReference type="EMBL" id="BFAY01000011">
    <property type="protein sequence ID" value="GBF38734.1"/>
    <property type="molecule type" value="Genomic_DNA"/>
</dbReference>
<evidence type="ECO:0000256" key="1">
    <source>
        <dbReference type="ARBA" id="ARBA00023002"/>
    </source>
</evidence>
<sequence length="386" mass="41740">MKVSRNTNANAQVIIVGAGVAGLSLAIMLAEQGIESQVLESKEHSNGVTSGVRVSNQGVKVLRFMKLDAIGEDTEGIQMTFGALSSRFSAPKEDASYPSAIMVTRLALHEQLMKRAGSLGIPIVTGFKVESITESDEGVEVISESGEKVKGTLVVGADGVGSTLRKILNPGQGSSKVYAGYIGVGLLTKDETKIAMTMDHYPGHSIGIASCGKVNEAATQKSIFMWTHIHMPEADAKQVTQANVKAELARRAEQWRPELRGKYELWTNDTEAILAYGPVYNGKPPTRWYSNRMILIGDAAHPYGPGGQGISMALKDARALCEIITRGFTETDKREFQRSRTQESRTLGEAAEKRNAEASPSSKWGILTKGIGIKAMEFFTRGTLKF</sequence>
<dbReference type="Pfam" id="PF01494">
    <property type="entry name" value="FAD_binding_3"/>
    <property type="match status" value="1"/>
</dbReference>
<keyword evidence="1" id="KW-0560">Oxidoreductase</keyword>
<evidence type="ECO:0000256" key="2">
    <source>
        <dbReference type="ARBA" id="ARBA00023033"/>
    </source>
</evidence>
<dbReference type="RefSeq" id="WP_108928447.1">
    <property type="nucleotide sequence ID" value="NZ_BFAY01000011.1"/>
</dbReference>
<dbReference type="InterPro" id="IPR002938">
    <property type="entry name" value="FAD-bd"/>
</dbReference>
<evidence type="ECO:0000256" key="4">
    <source>
        <dbReference type="SAM" id="Phobius"/>
    </source>
</evidence>
<dbReference type="InterPro" id="IPR050493">
    <property type="entry name" value="FAD-dep_Monooxygenase_BioMet"/>
</dbReference>
<feature type="domain" description="FAD-binding" evidence="5">
    <location>
        <begin position="11"/>
        <end position="353"/>
    </location>
</feature>
<keyword evidence="4" id="KW-0472">Membrane</keyword>
<keyword evidence="2 6" id="KW-0503">Monooxygenase</keyword>
<protein>
    <submittedName>
        <fullName evidence="6">Monooxygenase FAD-binding protein</fullName>
    </submittedName>
</protein>
<reference evidence="6 7" key="1">
    <citation type="submission" date="2018-02" db="EMBL/GenBank/DDBJ databases">
        <title>Novel Leptospira species isolated from soil and water in Japan.</title>
        <authorList>
            <person name="Nakao R."/>
            <person name="Masuzawa T."/>
        </authorList>
    </citation>
    <scope>NUCLEOTIDE SEQUENCE [LARGE SCALE GENOMIC DNA]</scope>
    <source>
        <strain evidence="6 7">E8</strain>
    </source>
</reference>
<keyword evidence="7" id="KW-1185">Reference proteome</keyword>
<proteinExistence type="predicted"/>
<dbReference type="AlphaFoldDB" id="A0A2P2D257"/>
<feature type="region of interest" description="Disordered" evidence="3">
    <location>
        <begin position="334"/>
        <end position="359"/>
    </location>
</feature>
<keyword evidence="4" id="KW-0812">Transmembrane</keyword>
<dbReference type="OrthoDB" id="9766816at2"/>
<dbReference type="Proteomes" id="UP000245076">
    <property type="component" value="Unassembled WGS sequence"/>
</dbReference>
<accession>A0A2P2D257</accession>
<dbReference type="PANTHER" id="PTHR13789">
    <property type="entry name" value="MONOOXYGENASE"/>
    <property type="match status" value="1"/>
</dbReference>
<evidence type="ECO:0000259" key="5">
    <source>
        <dbReference type="Pfam" id="PF01494"/>
    </source>
</evidence>
<dbReference type="PANTHER" id="PTHR13789:SF309">
    <property type="entry name" value="PUTATIVE (AFU_ORTHOLOGUE AFUA_6G14510)-RELATED"/>
    <property type="match status" value="1"/>
</dbReference>
<feature type="compositionally biased region" description="Basic and acidic residues" evidence="3">
    <location>
        <begin position="334"/>
        <end position="343"/>
    </location>
</feature>
<keyword evidence="4" id="KW-1133">Transmembrane helix</keyword>
<comment type="caution">
    <text evidence="6">The sequence shown here is derived from an EMBL/GenBank/DDBJ whole genome shotgun (WGS) entry which is preliminary data.</text>
</comment>
<dbReference type="InterPro" id="IPR036188">
    <property type="entry name" value="FAD/NAD-bd_sf"/>
</dbReference>